<protein>
    <submittedName>
        <fullName evidence="1">Uncharacterized protein</fullName>
    </submittedName>
</protein>
<sequence>MFPRHIVAWLKSTTGLDKHCCSMCLPGHFHPLHCCLPGQSRMGL</sequence>
<dbReference type="AlphaFoldDB" id="A0A0A9CTK1"/>
<dbReference type="EMBL" id="GBRH01218964">
    <property type="protein sequence ID" value="JAD78931.1"/>
    <property type="molecule type" value="Transcribed_RNA"/>
</dbReference>
<name>A0A0A9CTK1_ARUDO</name>
<accession>A0A0A9CTK1</accession>
<proteinExistence type="predicted"/>
<reference evidence="1" key="1">
    <citation type="submission" date="2014-09" db="EMBL/GenBank/DDBJ databases">
        <authorList>
            <person name="Magalhaes I.L.F."/>
            <person name="Oliveira U."/>
            <person name="Santos F.R."/>
            <person name="Vidigal T.H.D.A."/>
            <person name="Brescovit A.D."/>
            <person name="Santos A.J."/>
        </authorList>
    </citation>
    <scope>NUCLEOTIDE SEQUENCE</scope>
    <source>
        <tissue evidence="1">Shoot tissue taken approximately 20 cm above the soil surface</tissue>
    </source>
</reference>
<reference evidence="1" key="2">
    <citation type="journal article" date="2015" name="Data Brief">
        <title>Shoot transcriptome of the giant reed, Arundo donax.</title>
        <authorList>
            <person name="Barrero R.A."/>
            <person name="Guerrero F.D."/>
            <person name="Moolhuijzen P."/>
            <person name="Goolsby J.A."/>
            <person name="Tidwell J."/>
            <person name="Bellgard S.E."/>
            <person name="Bellgard M.I."/>
        </authorList>
    </citation>
    <scope>NUCLEOTIDE SEQUENCE</scope>
    <source>
        <tissue evidence="1">Shoot tissue taken approximately 20 cm above the soil surface</tissue>
    </source>
</reference>
<organism evidence="1">
    <name type="scientific">Arundo donax</name>
    <name type="common">Giant reed</name>
    <name type="synonym">Donax arundinaceus</name>
    <dbReference type="NCBI Taxonomy" id="35708"/>
    <lineage>
        <taxon>Eukaryota</taxon>
        <taxon>Viridiplantae</taxon>
        <taxon>Streptophyta</taxon>
        <taxon>Embryophyta</taxon>
        <taxon>Tracheophyta</taxon>
        <taxon>Spermatophyta</taxon>
        <taxon>Magnoliopsida</taxon>
        <taxon>Liliopsida</taxon>
        <taxon>Poales</taxon>
        <taxon>Poaceae</taxon>
        <taxon>PACMAD clade</taxon>
        <taxon>Arundinoideae</taxon>
        <taxon>Arundineae</taxon>
        <taxon>Arundo</taxon>
    </lineage>
</organism>
<evidence type="ECO:0000313" key="1">
    <source>
        <dbReference type="EMBL" id="JAD78931.1"/>
    </source>
</evidence>